<dbReference type="RefSeq" id="WP_273597163.1">
    <property type="nucleotide sequence ID" value="NZ_JAQQXS010000010.1"/>
</dbReference>
<dbReference type="InterPro" id="IPR000160">
    <property type="entry name" value="GGDEF_dom"/>
</dbReference>
<dbReference type="CDD" id="cd01949">
    <property type="entry name" value="GGDEF"/>
    <property type="match status" value="1"/>
</dbReference>
<dbReference type="EMBL" id="JAQQXS010000010">
    <property type="protein sequence ID" value="MDC8786049.1"/>
    <property type="molecule type" value="Genomic_DNA"/>
</dbReference>
<dbReference type="InterPro" id="IPR050469">
    <property type="entry name" value="Diguanylate_Cyclase"/>
</dbReference>
<dbReference type="Proteomes" id="UP001219862">
    <property type="component" value="Unassembled WGS sequence"/>
</dbReference>
<dbReference type="Gene3D" id="3.30.70.270">
    <property type="match status" value="1"/>
</dbReference>
<reference evidence="4 5" key="1">
    <citation type="submission" date="2022-10" db="EMBL/GenBank/DDBJ databases">
        <title>paucibacter sp. hw8 Genome sequencing.</title>
        <authorList>
            <person name="Park S."/>
        </authorList>
    </citation>
    <scope>NUCLEOTIDE SEQUENCE [LARGE SCALE GENOMIC DNA]</scope>
    <source>
        <strain evidence="5">hw8</strain>
    </source>
</reference>
<dbReference type="NCBIfam" id="TIGR00254">
    <property type="entry name" value="GGDEF"/>
    <property type="match status" value="1"/>
</dbReference>
<evidence type="ECO:0000256" key="1">
    <source>
        <dbReference type="ARBA" id="ARBA00012528"/>
    </source>
</evidence>
<comment type="caution">
    <text evidence="4">The sequence shown here is derived from an EMBL/GenBank/DDBJ whole genome shotgun (WGS) entry which is preliminary data.</text>
</comment>
<dbReference type="PANTHER" id="PTHR45138:SF9">
    <property type="entry name" value="DIGUANYLATE CYCLASE DGCM-RELATED"/>
    <property type="match status" value="1"/>
</dbReference>
<dbReference type="PANTHER" id="PTHR45138">
    <property type="entry name" value="REGULATORY COMPONENTS OF SENSORY TRANSDUCTION SYSTEM"/>
    <property type="match status" value="1"/>
</dbReference>
<protein>
    <recommendedName>
        <fullName evidence="1">diguanylate cyclase</fullName>
        <ecNumber evidence="1">2.7.7.65</ecNumber>
    </recommendedName>
</protein>
<dbReference type="SUPFAM" id="SSF55073">
    <property type="entry name" value="Nucleotide cyclase"/>
    <property type="match status" value="1"/>
</dbReference>
<organism evidence="4 5">
    <name type="scientific">Roseateles koreensis</name>
    <dbReference type="NCBI Taxonomy" id="2987526"/>
    <lineage>
        <taxon>Bacteria</taxon>
        <taxon>Pseudomonadati</taxon>
        <taxon>Pseudomonadota</taxon>
        <taxon>Betaproteobacteria</taxon>
        <taxon>Burkholderiales</taxon>
        <taxon>Sphaerotilaceae</taxon>
        <taxon>Roseateles</taxon>
    </lineage>
</organism>
<dbReference type="EC" id="2.7.7.65" evidence="1"/>
<gene>
    <name evidence="4" type="ORF">PRZ01_12695</name>
</gene>
<dbReference type="InterPro" id="IPR029787">
    <property type="entry name" value="Nucleotide_cyclase"/>
</dbReference>
<proteinExistence type="predicted"/>
<comment type="catalytic activity">
    <reaction evidence="2">
        <text>2 GTP = 3',3'-c-di-GMP + 2 diphosphate</text>
        <dbReference type="Rhea" id="RHEA:24898"/>
        <dbReference type="ChEBI" id="CHEBI:33019"/>
        <dbReference type="ChEBI" id="CHEBI:37565"/>
        <dbReference type="ChEBI" id="CHEBI:58805"/>
        <dbReference type="EC" id="2.7.7.65"/>
    </reaction>
</comment>
<dbReference type="PROSITE" id="PS50887">
    <property type="entry name" value="GGDEF"/>
    <property type="match status" value="1"/>
</dbReference>
<evidence type="ECO:0000313" key="4">
    <source>
        <dbReference type="EMBL" id="MDC8786049.1"/>
    </source>
</evidence>
<feature type="domain" description="GGDEF" evidence="3">
    <location>
        <begin position="36"/>
        <end position="172"/>
    </location>
</feature>
<evidence type="ECO:0000259" key="3">
    <source>
        <dbReference type="PROSITE" id="PS50887"/>
    </source>
</evidence>
<keyword evidence="5" id="KW-1185">Reference proteome</keyword>
<name>A0ABT5KT09_9BURK</name>
<dbReference type="Pfam" id="PF00990">
    <property type="entry name" value="GGDEF"/>
    <property type="match status" value="1"/>
</dbReference>
<dbReference type="SMART" id="SM00267">
    <property type="entry name" value="GGDEF"/>
    <property type="match status" value="1"/>
</dbReference>
<evidence type="ECO:0000313" key="5">
    <source>
        <dbReference type="Proteomes" id="UP001219862"/>
    </source>
</evidence>
<evidence type="ECO:0000256" key="2">
    <source>
        <dbReference type="ARBA" id="ARBA00034247"/>
    </source>
</evidence>
<sequence length="190" mass="20005">MPKLVAEKIELSGLLDRSALQGLLDQAAAQAIAQSQALAVLTLDVDHFKDYQDDQGLAQAEAALLSLAKFLQTQLPAGASLAHLGADSFVAVLPGQDITAALASAESLREAVALELSSLASPTPLTISLGVAASPTGGNWSARGLLSLADTRMTFAKKRLLPHHNHSWAGNLPSDWYARMDIEPGFWPSV</sequence>
<dbReference type="InterPro" id="IPR043128">
    <property type="entry name" value="Rev_trsase/Diguanyl_cyclase"/>
</dbReference>
<accession>A0ABT5KT09</accession>